<dbReference type="Pfam" id="PF12796">
    <property type="entry name" value="Ank_2"/>
    <property type="match status" value="1"/>
</dbReference>
<accession>A0A7C8P2R3</accession>
<dbReference type="SMART" id="SM00248">
    <property type="entry name" value="ANK"/>
    <property type="match status" value="5"/>
</dbReference>
<feature type="repeat" description="ANK" evidence="5">
    <location>
        <begin position="542"/>
        <end position="574"/>
    </location>
</feature>
<dbReference type="Pfam" id="PF00067">
    <property type="entry name" value="p450"/>
    <property type="match status" value="1"/>
</dbReference>
<dbReference type="InterPro" id="IPR036396">
    <property type="entry name" value="Cyt_P450_sf"/>
</dbReference>
<name>A0A7C8P2R3_ORBOL</name>
<evidence type="ECO:0000313" key="7">
    <source>
        <dbReference type="EMBL" id="KAF3143469.1"/>
    </source>
</evidence>
<keyword evidence="6" id="KW-0812">Transmembrane</keyword>
<feature type="binding site" description="axial binding residue" evidence="4">
    <location>
        <position position="475"/>
    </location>
    <ligand>
        <name>heme</name>
        <dbReference type="ChEBI" id="CHEBI:30413"/>
    </ligand>
    <ligandPart>
        <name>Fe</name>
        <dbReference type="ChEBI" id="CHEBI:18248"/>
    </ligandPart>
</feature>
<dbReference type="PROSITE" id="PS00086">
    <property type="entry name" value="CYTOCHROME_P450"/>
    <property type="match status" value="1"/>
</dbReference>
<keyword evidence="6" id="KW-0472">Membrane</keyword>
<dbReference type="InterPro" id="IPR002110">
    <property type="entry name" value="Ankyrin_rpt"/>
</dbReference>
<dbReference type="InterPro" id="IPR002401">
    <property type="entry name" value="Cyt_P450_E_grp-I"/>
</dbReference>
<gene>
    <name evidence="7" type="ORF">TWF703_010883</name>
</gene>
<dbReference type="PROSITE" id="PS50297">
    <property type="entry name" value="ANK_REP_REGION"/>
    <property type="match status" value="2"/>
</dbReference>
<dbReference type="Gene3D" id="1.10.630.10">
    <property type="entry name" value="Cytochrome P450"/>
    <property type="match status" value="1"/>
</dbReference>
<dbReference type="SUPFAM" id="SSF48264">
    <property type="entry name" value="Cytochrome P450"/>
    <property type="match status" value="1"/>
</dbReference>
<keyword evidence="2 4" id="KW-0479">Metal-binding</keyword>
<dbReference type="PANTHER" id="PTHR24305">
    <property type="entry name" value="CYTOCHROME P450"/>
    <property type="match status" value="1"/>
</dbReference>
<comment type="cofactor">
    <cofactor evidence="1 4">
        <name>heme</name>
        <dbReference type="ChEBI" id="CHEBI:30413"/>
    </cofactor>
</comment>
<evidence type="ECO:0000256" key="6">
    <source>
        <dbReference type="SAM" id="Phobius"/>
    </source>
</evidence>
<dbReference type="InterPro" id="IPR017972">
    <property type="entry name" value="Cyt_P450_CS"/>
</dbReference>
<evidence type="ECO:0000256" key="3">
    <source>
        <dbReference type="ARBA" id="ARBA00023004"/>
    </source>
</evidence>
<comment type="caution">
    <text evidence="7">The sequence shown here is derived from an EMBL/GenBank/DDBJ whole genome shotgun (WGS) entry which is preliminary data.</text>
</comment>
<dbReference type="Pfam" id="PF00023">
    <property type="entry name" value="Ank"/>
    <property type="match status" value="2"/>
</dbReference>
<proteinExistence type="predicted"/>
<evidence type="ECO:0000256" key="4">
    <source>
        <dbReference type="PIRSR" id="PIRSR602401-1"/>
    </source>
</evidence>
<dbReference type="PROSITE" id="PS50088">
    <property type="entry name" value="ANK_REPEAT"/>
    <property type="match status" value="3"/>
</dbReference>
<evidence type="ECO:0000313" key="8">
    <source>
        <dbReference type="Proteomes" id="UP000480548"/>
    </source>
</evidence>
<protein>
    <submittedName>
        <fullName evidence="7">Uncharacterized protein</fullName>
    </submittedName>
</protein>
<dbReference type="PANTHER" id="PTHR24305:SF152">
    <property type="entry name" value="P450, PUTATIVE (EUROFUNG)-RELATED"/>
    <property type="match status" value="1"/>
</dbReference>
<dbReference type="GO" id="GO:0020037">
    <property type="term" value="F:heme binding"/>
    <property type="evidence" value="ECO:0007669"/>
    <property type="project" value="InterPro"/>
</dbReference>
<dbReference type="GO" id="GO:0005506">
    <property type="term" value="F:iron ion binding"/>
    <property type="evidence" value="ECO:0007669"/>
    <property type="project" value="InterPro"/>
</dbReference>
<dbReference type="CDD" id="cd11062">
    <property type="entry name" value="CYP58-like"/>
    <property type="match status" value="1"/>
</dbReference>
<dbReference type="InterPro" id="IPR036770">
    <property type="entry name" value="Ankyrin_rpt-contain_sf"/>
</dbReference>
<dbReference type="GO" id="GO:0016705">
    <property type="term" value="F:oxidoreductase activity, acting on paired donors, with incorporation or reduction of molecular oxygen"/>
    <property type="evidence" value="ECO:0007669"/>
    <property type="project" value="InterPro"/>
</dbReference>
<evidence type="ECO:0000256" key="5">
    <source>
        <dbReference type="PROSITE-ProRule" id="PRU00023"/>
    </source>
</evidence>
<organism evidence="7 8">
    <name type="scientific">Orbilia oligospora</name>
    <name type="common">Nematode-trapping fungus</name>
    <name type="synonym">Arthrobotrys oligospora</name>
    <dbReference type="NCBI Taxonomy" id="2813651"/>
    <lineage>
        <taxon>Eukaryota</taxon>
        <taxon>Fungi</taxon>
        <taxon>Dikarya</taxon>
        <taxon>Ascomycota</taxon>
        <taxon>Pezizomycotina</taxon>
        <taxon>Orbiliomycetes</taxon>
        <taxon>Orbiliales</taxon>
        <taxon>Orbiliaceae</taxon>
        <taxon>Orbilia</taxon>
    </lineage>
</organism>
<dbReference type="InterPro" id="IPR050121">
    <property type="entry name" value="Cytochrome_P450_monoxygenase"/>
</dbReference>
<reference evidence="7 8" key="1">
    <citation type="submission" date="2019-06" db="EMBL/GenBank/DDBJ databases">
        <authorList>
            <person name="Palmer J.M."/>
        </authorList>
    </citation>
    <scope>NUCLEOTIDE SEQUENCE [LARGE SCALE GENOMIC DNA]</scope>
    <source>
        <strain evidence="7 8">TWF703</strain>
    </source>
</reference>
<feature type="repeat" description="ANK" evidence="5">
    <location>
        <begin position="758"/>
        <end position="791"/>
    </location>
</feature>
<feature type="repeat" description="ANK" evidence="5">
    <location>
        <begin position="685"/>
        <end position="717"/>
    </location>
</feature>
<keyword evidence="5" id="KW-0040">ANK repeat</keyword>
<dbReference type="GO" id="GO:0004497">
    <property type="term" value="F:monooxygenase activity"/>
    <property type="evidence" value="ECO:0007669"/>
    <property type="project" value="InterPro"/>
</dbReference>
<dbReference type="AlphaFoldDB" id="A0A7C8P2R3"/>
<dbReference type="EMBL" id="WIQZ01000009">
    <property type="protein sequence ID" value="KAF3143469.1"/>
    <property type="molecule type" value="Genomic_DNA"/>
</dbReference>
<dbReference type="InterPro" id="IPR001128">
    <property type="entry name" value="Cyt_P450"/>
</dbReference>
<evidence type="ECO:0000256" key="1">
    <source>
        <dbReference type="ARBA" id="ARBA00001971"/>
    </source>
</evidence>
<keyword evidence="4" id="KW-0349">Heme</keyword>
<dbReference type="PRINTS" id="PR00463">
    <property type="entry name" value="EP450I"/>
</dbReference>
<dbReference type="Gene3D" id="1.25.40.20">
    <property type="entry name" value="Ankyrin repeat-containing domain"/>
    <property type="match status" value="2"/>
</dbReference>
<dbReference type="PRINTS" id="PR00385">
    <property type="entry name" value="P450"/>
</dbReference>
<evidence type="ECO:0000256" key="2">
    <source>
        <dbReference type="ARBA" id="ARBA00022723"/>
    </source>
</evidence>
<keyword evidence="6" id="KW-1133">Transmembrane helix</keyword>
<dbReference type="SUPFAM" id="SSF48403">
    <property type="entry name" value="Ankyrin repeat"/>
    <property type="match status" value="1"/>
</dbReference>
<dbReference type="Proteomes" id="UP000480548">
    <property type="component" value="Unassembled WGS sequence"/>
</dbReference>
<feature type="transmembrane region" description="Helical" evidence="6">
    <location>
        <begin position="29"/>
        <end position="49"/>
    </location>
</feature>
<sequence length="836" mass="94321">MASYFPNITLGNLPQQLLQHIQSLSTGDLLQYALIAGGASVFSCVFVYIPVRFIYRVYFHPLAGIPGPKFQLISLYFSRIYWTTNENKGTFLFRLQGWHEKYGPIVRTAPNMVHFNDIDTYNQIFKVGTKYPKSATLYTNPTTQGSLLNITDFHEAHLRRSALQPYFSKQSVRRLESLINSKVSKFLDRLDGMDTINISRGFRCLACDVITTYSYEKCFEALEDPAFAPDWLLAFESLLDIPPFAEIFPPLMIFFTWLFEKLDRATIRKISPSVSAVLDFTDQCGIAVRRQKSRWDAGEKDMVTIFAQLFQDDPKKGRKASTDSELGADALLTVSAGMDTLGHTLTQATYHLVKNPDIQSKLLSELKTVMKNPKDDVSEETLEHLPFLQACLKESLRFAHGVPGPLPRDVPASGATIMGHYLPPGTITSTSQYFYHTNPDIFPEPLKFNPERWLVEDTREQERYFMPFSRGARVCIGLNLAWGELSLTLARLIRSHEGPFAGQCEGKARVEAPGPGRITETRMQGSPWPLLSQQIYLKAEVKNFTPLSRAIQKGDDNIIELLLKNGAQPDLEDGYGCRPLWYAVRQGSAVMVQNLLAEDVKTRFFYYDLRCMNADDKSLVFIIAENLLHENELISLLQTLEESETHFSSTTATVWTDSAKGELTESSLREYLSAGEDINGRFTSQRRTPLMGAVLKGHQEVVTILIDNWADVSLRAGDMEVTALWLAISTPRPISQLELIITQLLRRYQDLNAINTNTGNTLLMQAISIAKDPEMVNKLIKKGADVGIKNYDGKTAKDLAMMQENPGLYSLLFSFRGANERRLRALRARRGQPHAQ</sequence>
<keyword evidence="3 4" id="KW-0408">Iron</keyword>